<dbReference type="EMBL" id="CP155573">
    <property type="protein sequence ID" value="XFO67503.1"/>
    <property type="molecule type" value="Genomic_DNA"/>
</dbReference>
<feature type="domain" description="Dinitrogenase iron-molybdenum cofactor biosynthesis" evidence="1">
    <location>
        <begin position="13"/>
        <end position="97"/>
    </location>
</feature>
<accession>A0ABZ3IQ22</accession>
<dbReference type="Pfam" id="PF02579">
    <property type="entry name" value="Nitro_FeMo-Co"/>
    <property type="match status" value="1"/>
</dbReference>
<sequence>MNIAVVAEGHTLDSKVAEQFDTGKYLLIVNMSDMHVSVMQNQGDALGEKYAKEVIKHECEGVITGKLKPEVFDLLAEAYVTRYLGVGYSVKEALDLMGKYSLKLIRNYEGTDECIEAYHECDGTHHQN</sequence>
<dbReference type="InterPro" id="IPR003731">
    <property type="entry name" value="Di-Nase_FeMo-co_biosynth"/>
</dbReference>
<reference evidence="2" key="1">
    <citation type="submission" date="2024-05" db="EMBL/GenBank/DDBJ databases">
        <title>Isolation and characterization of Sporomusa carbonis sp. nov., a carboxydotrophic hydrogenogen in the genus of Sporomusa isolated from a charcoal burning pile.</title>
        <authorList>
            <person name="Boeer T."/>
            <person name="Rosenbaum F."/>
            <person name="Eysell L."/>
            <person name="Mueller V."/>
            <person name="Daniel R."/>
            <person name="Poehlein A."/>
        </authorList>
    </citation>
    <scope>NUCLEOTIDE SEQUENCE [LARGE SCALE GENOMIC DNA]</scope>
    <source>
        <strain evidence="2">DSM 10669</strain>
    </source>
</reference>
<keyword evidence="3" id="KW-1185">Reference proteome</keyword>
<dbReference type="Gene3D" id="3.30.420.130">
    <property type="entry name" value="Dinitrogenase iron-molybdenum cofactor biosynthesis domain"/>
    <property type="match status" value="1"/>
</dbReference>
<name>A0ABZ3IQ22_9FIRM</name>
<protein>
    <recommendedName>
        <fullName evidence="1">Dinitrogenase iron-molybdenum cofactor biosynthesis domain-containing protein</fullName>
    </recommendedName>
</protein>
<proteinExistence type="predicted"/>
<dbReference type="InterPro" id="IPR036105">
    <property type="entry name" value="DiNase_FeMo-co_biosyn_sf"/>
</dbReference>
<evidence type="ECO:0000313" key="3">
    <source>
        <dbReference type="Proteomes" id="UP000216752"/>
    </source>
</evidence>
<gene>
    <name evidence="2" type="ORF">SPSIL_037020</name>
</gene>
<dbReference type="SUPFAM" id="SSF53146">
    <property type="entry name" value="Nitrogenase accessory factor-like"/>
    <property type="match status" value="1"/>
</dbReference>
<evidence type="ECO:0000313" key="2">
    <source>
        <dbReference type="EMBL" id="XFO67503.1"/>
    </source>
</evidence>
<organism evidence="2 3">
    <name type="scientific">Sporomusa silvacetica DSM 10669</name>
    <dbReference type="NCBI Taxonomy" id="1123289"/>
    <lineage>
        <taxon>Bacteria</taxon>
        <taxon>Bacillati</taxon>
        <taxon>Bacillota</taxon>
        <taxon>Negativicutes</taxon>
        <taxon>Selenomonadales</taxon>
        <taxon>Sporomusaceae</taxon>
        <taxon>Sporomusa</taxon>
    </lineage>
</organism>
<evidence type="ECO:0000259" key="1">
    <source>
        <dbReference type="Pfam" id="PF02579"/>
    </source>
</evidence>
<dbReference type="Proteomes" id="UP000216752">
    <property type="component" value="Chromosome"/>
</dbReference>
<dbReference type="RefSeq" id="WP_169717718.1">
    <property type="nucleotide sequence ID" value="NZ_CP155573.1"/>
</dbReference>